<dbReference type="InterPro" id="IPR032820">
    <property type="entry name" value="ATPase_put"/>
</dbReference>
<reference evidence="5" key="1">
    <citation type="journal article" date="2014" name="BMC Genomics">
        <title>Genome sequencing of two Neorhizobium galegae strains reveals a noeT gene responsible for the unusual acetylation of the nodulation factors.</title>
        <authorList>
            <person name="Osterman J."/>
            <person name="Marsh J."/>
            <person name="Laine P.K."/>
            <person name="Zeng Z."/>
            <person name="Alatalo E."/>
            <person name="Sullivan J.T."/>
            <person name="Young J.P."/>
            <person name="Thomas-Oates J."/>
            <person name="Paulin L."/>
            <person name="Lindstrom K."/>
        </authorList>
    </citation>
    <scope>NUCLEOTIDE SEQUENCE [LARGE SCALE GENOMIC DNA]</scope>
    <source>
        <strain evidence="5">HAMBI 540</strain>
    </source>
</reference>
<comment type="similarity">
    <text evidence="1">Belongs to the bacterial AtpI family.</text>
</comment>
<feature type="region of interest" description="Disordered" evidence="2">
    <location>
        <begin position="1"/>
        <end position="42"/>
    </location>
</feature>
<evidence type="ECO:0000313" key="4">
    <source>
        <dbReference type="EMBL" id="CDN46647.1"/>
    </source>
</evidence>
<keyword evidence="1" id="KW-0375">Hydrogen ion transport</keyword>
<keyword evidence="5" id="KW-1185">Reference proteome</keyword>
<dbReference type="GO" id="GO:1902600">
    <property type="term" value="P:proton transmembrane transport"/>
    <property type="evidence" value="ECO:0007669"/>
    <property type="project" value="UniProtKB-KW"/>
</dbReference>
<dbReference type="GO" id="GO:0045259">
    <property type="term" value="C:proton-transporting ATP synthase complex"/>
    <property type="evidence" value="ECO:0007669"/>
    <property type="project" value="UniProtKB-UniRule"/>
</dbReference>
<evidence type="ECO:0000313" key="5">
    <source>
        <dbReference type="Proteomes" id="UP000028181"/>
    </source>
</evidence>
<keyword evidence="1" id="KW-0813">Transport</keyword>
<keyword evidence="3" id="KW-0812">Transmembrane</keyword>
<dbReference type="GeneID" id="24259244"/>
<dbReference type="PIRSF" id="PIRSF032126">
    <property type="entry name" value="F0F1_ATP_synthase_subunit_I"/>
    <property type="match status" value="1"/>
</dbReference>
<evidence type="ECO:0000256" key="3">
    <source>
        <dbReference type="SAM" id="Phobius"/>
    </source>
</evidence>
<dbReference type="RefSeq" id="WP_038540356.1">
    <property type="nucleotide sequence ID" value="NZ_HG938353.1"/>
</dbReference>
<dbReference type="KEGG" id="ngg:RG540_CH04560"/>
<sequence length="121" mass="12905">MTDHRDDGLEERRKRLSAELADRKADDVAEAKRDAQSEESRKGMALGFKLSSEFISAVAVGAILGFMLDRFAGTAPWGMIVLLLLGFCAGVLNVLRSVGKVAPSPLITGQSGKDEKGNGGR</sequence>
<dbReference type="eggNOG" id="COG5336">
    <property type="taxonomic scope" value="Bacteria"/>
</dbReference>
<comment type="function">
    <text evidence="1">A possible function for this protein is to guide the assembly of the membrane sector of the ATPase enzyme complex.</text>
</comment>
<feature type="transmembrane region" description="Helical" evidence="3">
    <location>
        <begin position="74"/>
        <end position="95"/>
    </location>
</feature>
<feature type="transmembrane region" description="Helical" evidence="3">
    <location>
        <begin position="50"/>
        <end position="68"/>
    </location>
</feature>
<protein>
    <recommendedName>
        <fullName evidence="1">ATP synthase protein I</fullName>
    </recommendedName>
</protein>
<evidence type="ECO:0000256" key="1">
    <source>
        <dbReference type="PIRNR" id="PIRNR032126"/>
    </source>
</evidence>
<accession>A0A068SKG9</accession>
<proteinExistence type="inferred from homology"/>
<dbReference type="AlphaFoldDB" id="A0A068SKG9"/>
<dbReference type="InterPro" id="IPR016989">
    <property type="entry name" value="Atp1_alphaprobac"/>
</dbReference>
<dbReference type="Proteomes" id="UP000028181">
    <property type="component" value="Chromosome I"/>
</dbReference>
<dbReference type="Pfam" id="PF09527">
    <property type="entry name" value="ATPase_gene1"/>
    <property type="match status" value="1"/>
</dbReference>
<keyword evidence="3" id="KW-1133">Transmembrane helix</keyword>
<dbReference type="PATRIC" id="fig|1028800.3.peg.454"/>
<name>A0A068SKG9_NEOGA</name>
<dbReference type="OrthoDB" id="15401at2"/>
<evidence type="ECO:0000256" key="2">
    <source>
        <dbReference type="SAM" id="MobiDB-lite"/>
    </source>
</evidence>
<dbReference type="HOGENOM" id="CLU_137927_0_0_5"/>
<keyword evidence="1" id="KW-0406">Ion transport</keyword>
<organism evidence="4 5">
    <name type="scientific">Neorhizobium galegae bv. orientalis str. HAMBI 540</name>
    <dbReference type="NCBI Taxonomy" id="1028800"/>
    <lineage>
        <taxon>Bacteria</taxon>
        <taxon>Pseudomonadati</taxon>
        <taxon>Pseudomonadota</taxon>
        <taxon>Alphaproteobacteria</taxon>
        <taxon>Hyphomicrobiales</taxon>
        <taxon>Rhizobiaceae</taxon>
        <taxon>Rhizobium/Agrobacterium group</taxon>
        <taxon>Neorhizobium</taxon>
    </lineage>
</organism>
<gene>
    <name evidence="4" type="ORF">RG540_CH04560</name>
</gene>
<dbReference type="EMBL" id="HG938353">
    <property type="protein sequence ID" value="CDN46647.1"/>
    <property type="molecule type" value="Genomic_DNA"/>
</dbReference>
<keyword evidence="1 3" id="KW-0472">Membrane</keyword>